<evidence type="ECO:0000256" key="7">
    <source>
        <dbReference type="ARBA" id="ARBA00023049"/>
    </source>
</evidence>
<dbReference type="SUPFAM" id="SSF55486">
    <property type="entry name" value="Metalloproteases ('zincins'), catalytic domain"/>
    <property type="match status" value="1"/>
</dbReference>
<evidence type="ECO:0000256" key="5">
    <source>
        <dbReference type="ARBA" id="ARBA00022801"/>
    </source>
</evidence>
<organism evidence="10">
    <name type="scientific">marine metagenome</name>
    <dbReference type="NCBI Taxonomy" id="408172"/>
    <lineage>
        <taxon>unclassified sequences</taxon>
        <taxon>metagenomes</taxon>
        <taxon>ecological metagenomes</taxon>
    </lineage>
</organism>
<keyword evidence="3" id="KW-0479">Metal-binding</keyword>
<sequence length="279" mass="30704">IRDYDNNTFLMYPGFGFDFPGYSYSLGGVLPPGNFALFLYDEFGSGGISAAVTTSDGIVLASVNQGQWGTYTFLDFTAPEGNYVDGLVSDEIIYEQTEVLNDHYNDLGYSFTVGSIDSAVNAGWYYATDSHKFETGQWDNDDQYLAMAQTMTVDVPTSVNFFWTGATLTSGLGVYPWSFDEDDSSHGLFCSNYTYPGSDGTFSEGITGVHEVGHYFGLHHTFENGCSNPGDEVDDTPYQNEPNFGCPSSNYSCGSYDDIGNFMDYMDDDCLDHFTDGQV</sequence>
<dbReference type="Pfam" id="PF05572">
    <property type="entry name" value="Peptidase_M43"/>
    <property type="match status" value="1"/>
</dbReference>
<evidence type="ECO:0000313" key="10">
    <source>
        <dbReference type="EMBL" id="SVD54771.1"/>
    </source>
</evidence>
<gene>
    <name evidence="10" type="ORF">METZ01_LOCUS407625</name>
</gene>
<keyword evidence="5" id="KW-0378">Hydrolase</keyword>
<dbReference type="GO" id="GO:0006508">
    <property type="term" value="P:proteolysis"/>
    <property type="evidence" value="ECO:0007669"/>
    <property type="project" value="UniProtKB-KW"/>
</dbReference>
<dbReference type="EMBL" id="UINC01157656">
    <property type="protein sequence ID" value="SVD54771.1"/>
    <property type="molecule type" value="Genomic_DNA"/>
</dbReference>
<evidence type="ECO:0000256" key="2">
    <source>
        <dbReference type="ARBA" id="ARBA00022670"/>
    </source>
</evidence>
<keyword evidence="8" id="KW-1015">Disulfide bond</keyword>
<accession>A0A382W9G6</accession>
<protein>
    <recommendedName>
        <fullName evidence="9">Peptidase M43 pregnancy-associated plasma-A domain-containing protein</fullName>
    </recommendedName>
</protein>
<dbReference type="InterPro" id="IPR024079">
    <property type="entry name" value="MetalloPept_cat_dom_sf"/>
</dbReference>
<keyword evidence="6" id="KW-0862">Zinc</keyword>
<dbReference type="GO" id="GO:0046872">
    <property type="term" value="F:metal ion binding"/>
    <property type="evidence" value="ECO:0007669"/>
    <property type="project" value="UniProtKB-KW"/>
</dbReference>
<dbReference type="Gene3D" id="3.40.390.10">
    <property type="entry name" value="Collagenase (Catalytic Domain)"/>
    <property type="match status" value="1"/>
</dbReference>
<keyword evidence="7" id="KW-0482">Metalloprotease</keyword>
<keyword evidence="2" id="KW-0645">Protease</keyword>
<dbReference type="PANTHER" id="PTHR47466:SF1">
    <property type="entry name" value="METALLOPROTEASE MEP1 (AFU_ORTHOLOGUE AFUA_1G07730)-RELATED"/>
    <property type="match status" value="1"/>
</dbReference>
<evidence type="ECO:0000256" key="4">
    <source>
        <dbReference type="ARBA" id="ARBA00022729"/>
    </source>
</evidence>
<evidence type="ECO:0000256" key="3">
    <source>
        <dbReference type="ARBA" id="ARBA00022723"/>
    </source>
</evidence>
<evidence type="ECO:0000256" key="6">
    <source>
        <dbReference type="ARBA" id="ARBA00022833"/>
    </source>
</evidence>
<feature type="non-terminal residue" evidence="10">
    <location>
        <position position="1"/>
    </location>
</feature>
<proteinExistence type="inferred from homology"/>
<reference evidence="10" key="1">
    <citation type="submission" date="2018-05" db="EMBL/GenBank/DDBJ databases">
        <authorList>
            <person name="Lanie J.A."/>
            <person name="Ng W.-L."/>
            <person name="Kazmierczak K.M."/>
            <person name="Andrzejewski T.M."/>
            <person name="Davidsen T.M."/>
            <person name="Wayne K.J."/>
            <person name="Tettelin H."/>
            <person name="Glass J.I."/>
            <person name="Rusch D."/>
            <person name="Podicherti R."/>
            <person name="Tsui H.-C.T."/>
            <person name="Winkler M.E."/>
        </authorList>
    </citation>
    <scope>NUCLEOTIDE SEQUENCE</scope>
</reference>
<comment type="similarity">
    <text evidence="1">Belongs to the peptidase M43B family.</text>
</comment>
<dbReference type="AlphaFoldDB" id="A0A382W9G6"/>
<evidence type="ECO:0000256" key="8">
    <source>
        <dbReference type="ARBA" id="ARBA00023157"/>
    </source>
</evidence>
<feature type="non-terminal residue" evidence="10">
    <location>
        <position position="279"/>
    </location>
</feature>
<dbReference type="InterPro" id="IPR008754">
    <property type="entry name" value="Peptidase_M43"/>
</dbReference>
<dbReference type="GO" id="GO:0008237">
    <property type="term" value="F:metallopeptidase activity"/>
    <property type="evidence" value="ECO:0007669"/>
    <property type="project" value="UniProtKB-KW"/>
</dbReference>
<dbReference type="PANTHER" id="PTHR47466">
    <property type="match status" value="1"/>
</dbReference>
<evidence type="ECO:0000259" key="9">
    <source>
        <dbReference type="Pfam" id="PF05572"/>
    </source>
</evidence>
<feature type="domain" description="Peptidase M43 pregnancy-associated plasma-A" evidence="9">
    <location>
        <begin position="163"/>
        <end position="279"/>
    </location>
</feature>
<evidence type="ECO:0000256" key="1">
    <source>
        <dbReference type="ARBA" id="ARBA00008721"/>
    </source>
</evidence>
<name>A0A382W9G6_9ZZZZ</name>
<keyword evidence="4" id="KW-0732">Signal</keyword>